<feature type="compositionally biased region" description="Pro residues" evidence="4">
    <location>
        <begin position="1795"/>
        <end position="1812"/>
    </location>
</feature>
<dbReference type="Proteomes" id="UP000678513">
    <property type="component" value="Chromosome"/>
</dbReference>
<feature type="domain" description="DUF5979" evidence="6">
    <location>
        <begin position="1262"/>
        <end position="1378"/>
    </location>
</feature>
<feature type="region of interest" description="Disordered" evidence="4">
    <location>
        <begin position="1785"/>
        <end position="1839"/>
    </location>
</feature>
<evidence type="ECO:0000313" key="7">
    <source>
        <dbReference type="EMBL" id="QUC06942.1"/>
    </source>
</evidence>
<dbReference type="InterPro" id="IPR013783">
    <property type="entry name" value="Ig-like_fold"/>
</dbReference>
<keyword evidence="2" id="KW-0964">Secreted</keyword>
<dbReference type="InterPro" id="IPR046022">
    <property type="entry name" value="DUF5979"/>
</dbReference>
<sequence length="1839" mass="190322">MLVTVDSDGTESWDADDSAGNDSGPNNGIVRVNDTLNYRVQYNVNDSAGASYTGKNTTVKIKLPKGLYVESLPGICKQPGSSLNPETLPTPTLPLKSNSLDEMPEQELICNIGDKTNVSESFYLTAKVSNLVGNGTKLAVLEGSIRTDDASEVAASSLPTVTASSRLKWDISKNSVALKENSGYVYGPTNSECPWDKSRVCKLTAYTAQLSAPASGKGAMPAIGDITFTDDLSPAAMYPQLDAGKIATINADLEKYGSRAYPYDYYYMAAAPKIGFRGSTEANAVRDSGKVSINQAGPGTPAVFTVSNADTTLKTYPTQVLQPSGTAIPSDAAYAVTTSFIVYTPVDVIKDFGVSRDNTWTLATRNAFTNLGVNGLTASDVENSGDQPAWNDYRTTTPEVSIGAGFSKYFAGVPGQQGNMTPGEFSPSDSSYGEGPAGGATFRSGGITVAPTQDVQTQLLLVGTNPGLPGKVSAMMCDAWDNTRLRLESRTVPGSTEAAANFQRIGSNGSPVWVSGYNNALVGDKAAWATQADQVPAIKVQYSATPGGSEAASECGDDQGPWYDSPSDVPGNDSTLAARGVYSAVSRVRIYTVLPEPVAKNELVGSGVRMVVGISHEVVDSGRATGDILPNWSGVKRVNLEELSQENLLAHNAAWGRSSYDPSNHTGQYGDRLILAMAQVRVNKQVRKGTSGSFSSTPPQVTEGDVAQFQLSPSLTSAALVPGILKDVWVEDCLPGSLNYAEASVTPEVVSAGSTPSDAKRSACAAGETYIRWVFPKHEVNQAIPPIILTTEVSPTAKDGVYTNNVVVWAEDDASPLEKRTDQASVQLSNLAGIKLEKVALTPVVQVNREGQANNELNKWRVRITNTFPNPDAQAISNPDVIDMLPRNGLDDTSFNGTFTFDAASITHGTGAARILYTSATDVNQDPNDATNGSSGATAWCDAPAGGAVVSGTGSCPASAAEVTALRIQQPGSFGSGEYVEIELSMLGVGNLDGDVYSNVVFARTAGLALPVGPIKRAERAVGGEIGDYTWIDMNRNGIQDQLNGSDEPAAEGVSVKLTGTDDLGNAVNATTTTDAKGAYSFRGLRASDGSGYTVTFGSYADGFTSQTAGSDRAVDSNADTTTGASAPVILEKGAKDNTIDAGYVASGSLTVTKQVSGQGVVPFAEGGTFTFKAVCTLEGTEVLNKQDITVTIPKGATSADSETMNGIPAGSSCVVTETAASGSDPAAQLPSTTVTIGWDAGAKAGQAVKASLTNYYSAGIVKVSKSLEGDERAVANAADTEFTVQVTCQVPDASGAAGATVFSGDVKLKGGQTVTAKGPDGNDVKLPLGARCFGQETGTGGAASHSVTPSTWADGVVVDTGDPDALDELQISATNTFRNPAKVELSKELVSAEQNGGDLTVTYKVTVKNTGTLDSTYDLTDELKYGEGISVNEVSVTSVEPTGITPNPAFDGVADTMLVTGQEISGGAVHTYTIQVRGTAAFNVSATAADCTLDGGEKGTGLLNEAQAAWNGETLKGEACGSVTPPPAPTGELTVVKKIDGDAEAVEAAQGKQFKVNVVCQTENATGERTEVFNGEVAVTGAETKKVLDDAGSPAKIPYGAHCFGTETDNGGAAESKVDYDSYDNAAVVGGTHTGEVSQLTLTATNTFRNPPALSITKEIVGSEQNGVDLTTTYRIVVSNSGSLAGTYDLADNLSYGDGISVVEASVASVDPSSVAVNSGFNGTTDKMLAKGQNIDGGASHTFTVKVQGKAVVGITATAADCTIDEGETGTGRLNKATMTFDGKEQTAEACAPVTPPPSPSESPTPTPSPTPQQSLTPTPSPTPPVMIRPKLPKTGQQ</sequence>
<dbReference type="SUPFAM" id="SSF117074">
    <property type="entry name" value="Hypothetical protein PA1324"/>
    <property type="match status" value="1"/>
</dbReference>
<feature type="compositionally biased region" description="Acidic residues" evidence="4">
    <location>
        <begin position="8"/>
        <end position="19"/>
    </location>
</feature>
<dbReference type="RefSeq" id="WP_212321007.1">
    <property type="nucleotide sequence ID" value="NZ_AP024463.1"/>
</dbReference>
<feature type="domain" description="SD-repeat containing protein B" evidence="5">
    <location>
        <begin position="1025"/>
        <end position="1144"/>
    </location>
</feature>
<organism evidence="7 8">
    <name type="scientific">Arachnia rubra</name>
    <dbReference type="NCBI Taxonomy" id="1547448"/>
    <lineage>
        <taxon>Bacteria</taxon>
        <taxon>Bacillati</taxon>
        <taxon>Actinomycetota</taxon>
        <taxon>Actinomycetes</taxon>
        <taxon>Propionibacteriales</taxon>
        <taxon>Propionibacteriaceae</taxon>
        <taxon>Arachnia</taxon>
    </lineage>
</organism>
<proteinExistence type="predicted"/>
<dbReference type="InterPro" id="IPR033764">
    <property type="entry name" value="Sdr_B"/>
</dbReference>
<evidence type="ECO:0000256" key="2">
    <source>
        <dbReference type="ARBA" id="ARBA00022525"/>
    </source>
</evidence>
<accession>A0ABX7Y228</accession>
<evidence type="ECO:0000256" key="3">
    <source>
        <dbReference type="ARBA" id="ARBA00022729"/>
    </source>
</evidence>
<keyword evidence="8" id="KW-1185">Reference proteome</keyword>
<evidence type="ECO:0000313" key="8">
    <source>
        <dbReference type="Proteomes" id="UP000678513"/>
    </source>
</evidence>
<reference evidence="7 8" key="1">
    <citation type="submission" date="2021-03" db="EMBL/GenBank/DDBJ databases">
        <title>Human Oral Microbial Genomes.</title>
        <authorList>
            <person name="Johnston C.D."/>
            <person name="Chen T."/>
            <person name="Dewhirst F.E."/>
        </authorList>
    </citation>
    <scope>NUCLEOTIDE SEQUENCE [LARGE SCALE GENOMIC DNA]</scope>
    <source>
        <strain evidence="7 8">DSMZ 100122</strain>
    </source>
</reference>
<comment type="subcellular location">
    <subcellularLocation>
        <location evidence="1">Secreted</location>
    </subcellularLocation>
</comment>
<evidence type="ECO:0000259" key="6">
    <source>
        <dbReference type="Pfam" id="PF19407"/>
    </source>
</evidence>
<keyword evidence="3" id="KW-0732">Signal</keyword>
<protein>
    <submittedName>
        <fullName evidence="7">Uncharacterized protein</fullName>
    </submittedName>
</protein>
<dbReference type="EMBL" id="CP072384">
    <property type="protein sequence ID" value="QUC06942.1"/>
    <property type="molecule type" value="Genomic_DNA"/>
</dbReference>
<feature type="domain" description="DUF5979" evidence="6">
    <location>
        <begin position="1534"/>
        <end position="1649"/>
    </location>
</feature>
<evidence type="ECO:0000256" key="1">
    <source>
        <dbReference type="ARBA" id="ARBA00004613"/>
    </source>
</evidence>
<dbReference type="Pfam" id="PF17210">
    <property type="entry name" value="SdrD_B"/>
    <property type="match status" value="1"/>
</dbReference>
<evidence type="ECO:0000259" key="5">
    <source>
        <dbReference type="Pfam" id="PF17210"/>
    </source>
</evidence>
<feature type="domain" description="DUF5979" evidence="6">
    <location>
        <begin position="1150"/>
        <end position="1257"/>
    </location>
</feature>
<dbReference type="Pfam" id="PF19407">
    <property type="entry name" value="DUF5979"/>
    <property type="match status" value="3"/>
</dbReference>
<name>A0ABX7Y228_9ACTN</name>
<evidence type="ECO:0000256" key="4">
    <source>
        <dbReference type="SAM" id="MobiDB-lite"/>
    </source>
</evidence>
<feature type="region of interest" description="Disordered" evidence="4">
    <location>
        <begin position="1"/>
        <end position="30"/>
    </location>
</feature>
<gene>
    <name evidence="7" type="ORF">J5A65_08140</name>
</gene>
<dbReference type="Gene3D" id="2.60.40.10">
    <property type="entry name" value="Immunoglobulins"/>
    <property type="match status" value="1"/>
</dbReference>